<dbReference type="InParanoid" id="A0A1Q3BIS3"/>
<dbReference type="STRING" id="3775.A0A1Q3BIS3"/>
<keyword evidence="5" id="KW-1185">Reference proteome</keyword>
<evidence type="ECO:0000313" key="5">
    <source>
        <dbReference type="Proteomes" id="UP000187406"/>
    </source>
</evidence>
<feature type="transmembrane region" description="Helical" evidence="2">
    <location>
        <begin position="104"/>
        <end position="122"/>
    </location>
</feature>
<name>A0A1Q3BIS3_CEPFO</name>
<feature type="domain" description="USP" evidence="3">
    <location>
        <begin position="1"/>
        <end position="66"/>
    </location>
</feature>
<protein>
    <submittedName>
        <fullName evidence="4">UCH domain-containing protein</fullName>
    </submittedName>
</protein>
<feature type="non-terminal residue" evidence="4">
    <location>
        <position position="1"/>
    </location>
</feature>
<dbReference type="GO" id="GO:0005829">
    <property type="term" value="C:cytosol"/>
    <property type="evidence" value="ECO:0007669"/>
    <property type="project" value="TreeGrafter"/>
</dbReference>
<dbReference type="InterPro" id="IPR018200">
    <property type="entry name" value="USP_CS"/>
</dbReference>
<evidence type="ECO:0000256" key="1">
    <source>
        <dbReference type="ARBA" id="ARBA00009085"/>
    </source>
</evidence>
<evidence type="ECO:0000259" key="3">
    <source>
        <dbReference type="PROSITE" id="PS50235"/>
    </source>
</evidence>
<dbReference type="EMBL" id="BDDD01000587">
    <property type="protein sequence ID" value="GAV67818.1"/>
    <property type="molecule type" value="Genomic_DNA"/>
</dbReference>
<accession>A0A1Q3BIS3</accession>
<dbReference type="GO" id="GO:0004843">
    <property type="term" value="F:cysteine-type deubiquitinase activity"/>
    <property type="evidence" value="ECO:0007669"/>
    <property type="project" value="InterPro"/>
</dbReference>
<keyword evidence="2" id="KW-1133">Transmembrane helix</keyword>
<keyword evidence="2" id="KW-0472">Membrane</keyword>
<evidence type="ECO:0000256" key="2">
    <source>
        <dbReference type="SAM" id="Phobius"/>
    </source>
</evidence>
<organism evidence="4 5">
    <name type="scientific">Cephalotus follicularis</name>
    <name type="common">Albany pitcher plant</name>
    <dbReference type="NCBI Taxonomy" id="3775"/>
    <lineage>
        <taxon>Eukaryota</taxon>
        <taxon>Viridiplantae</taxon>
        <taxon>Streptophyta</taxon>
        <taxon>Embryophyta</taxon>
        <taxon>Tracheophyta</taxon>
        <taxon>Spermatophyta</taxon>
        <taxon>Magnoliopsida</taxon>
        <taxon>eudicotyledons</taxon>
        <taxon>Gunneridae</taxon>
        <taxon>Pentapetalae</taxon>
        <taxon>rosids</taxon>
        <taxon>fabids</taxon>
        <taxon>Oxalidales</taxon>
        <taxon>Cephalotaceae</taxon>
        <taxon>Cephalotus</taxon>
    </lineage>
</organism>
<dbReference type="GO" id="GO:0005634">
    <property type="term" value="C:nucleus"/>
    <property type="evidence" value="ECO:0007669"/>
    <property type="project" value="TreeGrafter"/>
</dbReference>
<dbReference type="SUPFAM" id="SSF54001">
    <property type="entry name" value="Cysteine proteinases"/>
    <property type="match status" value="1"/>
</dbReference>
<reference evidence="5" key="1">
    <citation type="submission" date="2016-04" db="EMBL/GenBank/DDBJ databases">
        <title>Cephalotus genome sequencing.</title>
        <authorList>
            <person name="Fukushima K."/>
            <person name="Hasebe M."/>
            <person name="Fang X."/>
        </authorList>
    </citation>
    <scope>NUCLEOTIDE SEQUENCE [LARGE SCALE GENOMIC DNA]</scope>
    <source>
        <strain evidence="5">cv. St1</strain>
    </source>
</reference>
<dbReference type="AlphaFoldDB" id="A0A1Q3BIS3"/>
<keyword evidence="2" id="KW-0812">Transmembrane</keyword>
<dbReference type="PROSITE" id="PS50235">
    <property type="entry name" value="USP_3"/>
    <property type="match status" value="1"/>
</dbReference>
<gene>
    <name evidence="4" type="ORF">CFOL_v3_11322</name>
</gene>
<proteinExistence type="inferred from homology"/>
<sequence>SSSPVNMEYELYSFIVHAGEIATSGHYYTFVSTPSSWYKLNDEDLDAVDVQTVLKQEAYILFYRSHTLDMTALPSYSDSSMELPETVPLIPLGIIHCLFKFPSLSLLTYFLYIYMMFIYTYFQRNVNLLYVLLL</sequence>
<dbReference type="PANTHER" id="PTHR24006">
    <property type="entry name" value="UBIQUITIN CARBOXYL-TERMINAL HYDROLASE"/>
    <property type="match status" value="1"/>
</dbReference>
<evidence type="ECO:0000313" key="4">
    <source>
        <dbReference type="EMBL" id="GAV67818.1"/>
    </source>
</evidence>
<dbReference type="InterPro" id="IPR001394">
    <property type="entry name" value="Peptidase_C19_UCH"/>
</dbReference>
<comment type="caution">
    <text evidence="4">The sequence shown here is derived from an EMBL/GenBank/DDBJ whole genome shotgun (WGS) entry which is preliminary data.</text>
</comment>
<dbReference type="InterPro" id="IPR028889">
    <property type="entry name" value="USP"/>
</dbReference>
<dbReference type="GO" id="GO:0016579">
    <property type="term" value="P:protein deubiquitination"/>
    <property type="evidence" value="ECO:0007669"/>
    <property type="project" value="InterPro"/>
</dbReference>
<dbReference type="InterPro" id="IPR038765">
    <property type="entry name" value="Papain-like_cys_pep_sf"/>
</dbReference>
<dbReference type="Gene3D" id="3.90.70.10">
    <property type="entry name" value="Cysteine proteinases"/>
    <property type="match status" value="1"/>
</dbReference>
<dbReference type="OrthoDB" id="420187at2759"/>
<dbReference type="InterPro" id="IPR050164">
    <property type="entry name" value="Peptidase_C19"/>
</dbReference>
<dbReference type="Pfam" id="PF00443">
    <property type="entry name" value="UCH"/>
    <property type="match status" value="1"/>
</dbReference>
<comment type="similarity">
    <text evidence="1">Belongs to the peptidase C19 family.</text>
</comment>
<dbReference type="PROSITE" id="PS00973">
    <property type="entry name" value="USP_2"/>
    <property type="match status" value="1"/>
</dbReference>
<dbReference type="Proteomes" id="UP000187406">
    <property type="component" value="Unassembled WGS sequence"/>
</dbReference>